<evidence type="ECO:0000313" key="1">
    <source>
        <dbReference type="EMBL" id="KKN60736.1"/>
    </source>
</evidence>
<proteinExistence type="predicted"/>
<comment type="caution">
    <text evidence="1">The sequence shown here is derived from an EMBL/GenBank/DDBJ whole genome shotgun (WGS) entry which is preliminary data.</text>
</comment>
<organism evidence="1">
    <name type="scientific">marine sediment metagenome</name>
    <dbReference type="NCBI Taxonomy" id="412755"/>
    <lineage>
        <taxon>unclassified sequences</taxon>
        <taxon>metagenomes</taxon>
        <taxon>ecological metagenomes</taxon>
    </lineage>
</organism>
<accession>A0A0F9UHL8</accession>
<dbReference type="EMBL" id="LAZR01000685">
    <property type="protein sequence ID" value="KKN60736.1"/>
    <property type="molecule type" value="Genomic_DNA"/>
</dbReference>
<reference evidence="1" key="1">
    <citation type="journal article" date="2015" name="Nature">
        <title>Complex archaea that bridge the gap between prokaryotes and eukaryotes.</title>
        <authorList>
            <person name="Spang A."/>
            <person name="Saw J.H."/>
            <person name="Jorgensen S.L."/>
            <person name="Zaremba-Niedzwiedzka K."/>
            <person name="Martijn J."/>
            <person name="Lind A.E."/>
            <person name="van Eijk R."/>
            <person name="Schleper C."/>
            <person name="Guy L."/>
            <person name="Ettema T.J."/>
        </authorList>
    </citation>
    <scope>NUCLEOTIDE SEQUENCE</scope>
</reference>
<gene>
    <name evidence="1" type="ORF">LCGC14_0529350</name>
</gene>
<protein>
    <submittedName>
        <fullName evidence="1">Uncharacterized protein</fullName>
    </submittedName>
</protein>
<dbReference type="AlphaFoldDB" id="A0A0F9UHL8"/>
<name>A0A0F9UHL8_9ZZZZ</name>
<sequence>MRVYRPCRLCFACTVRAVELAERQVMIAAEPPEVSDG</sequence>